<feature type="transmembrane region" description="Helical" evidence="6">
    <location>
        <begin position="92"/>
        <end position="117"/>
    </location>
</feature>
<dbReference type="RefSeq" id="WP_111418277.1">
    <property type="nucleotide sequence ID" value="NZ_NPEX01000030.1"/>
</dbReference>
<organism evidence="8 9">
    <name type="scientific">Rhodoplanes roseus</name>
    <dbReference type="NCBI Taxonomy" id="29409"/>
    <lineage>
        <taxon>Bacteria</taxon>
        <taxon>Pseudomonadati</taxon>
        <taxon>Pseudomonadota</taxon>
        <taxon>Alphaproteobacteria</taxon>
        <taxon>Hyphomicrobiales</taxon>
        <taxon>Nitrobacteraceae</taxon>
        <taxon>Rhodoplanes</taxon>
    </lineage>
</organism>
<feature type="transmembrane region" description="Helical" evidence="6">
    <location>
        <begin position="138"/>
        <end position="162"/>
    </location>
</feature>
<dbReference type="Proteomes" id="UP000249130">
    <property type="component" value="Unassembled WGS sequence"/>
</dbReference>
<dbReference type="AlphaFoldDB" id="A0A327L1S8"/>
<dbReference type="Pfam" id="PF00528">
    <property type="entry name" value="BPD_transp_1"/>
    <property type="match status" value="1"/>
</dbReference>
<comment type="caution">
    <text evidence="8">The sequence shown here is derived from an EMBL/GenBank/DDBJ whole genome shotgun (WGS) entry which is preliminary data.</text>
</comment>
<gene>
    <name evidence="8" type="primary">phnE</name>
    <name evidence="8" type="ORF">CH341_06765</name>
</gene>
<keyword evidence="3 6" id="KW-0812">Transmembrane</keyword>
<comment type="subcellular location">
    <subcellularLocation>
        <location evidence="1 6">Cell membrane</location>
        <topology evidence="1 6">Multi-pass membrane protein</topology>
    </subcellularLocation>
</comment>
<feature type="transmembrane region" description="Helical" evidence="6">
    <location>
        <begin position="253"/>
        <end position="270"/>
    </location>
</feature>
<keyword evidence="4 6" id="KW-1133">Transmembrane helix</keyword>
<dbReference type="InterPro" id="IPR000515">
    <property type="entry name" value="MetI-like"/>
</dbReference>
<evidence type="ECO:0000313" key="9">
    <source>
        <dbReference type="Proteomes" id="UP000249130"/>
    </source>
</evidence>
<dbReference type="PANTHER" id="PTHR30043:SF9">
    <property type="entry name" value="PHOSPHONATES TRANSPORT SYSTEM PERMEASE PROTEIN"/>
    <property type="match status" value="1"/>
</dbReference>
<feature type="domain" description="ABC transmembrane type-1" evidence="7">
    <location>
        <begin position="87"/>
        <end position="270"/>
    </location>
</feature>
<feature type="transmembrane region" description="Helical" evidence="6">
    <location>
        <begin position="30"/>
        <end position="47"/>
    </location>
</feature>
<dbReference type="OrthoDB" id="7820570at2"/>
<dbReference type="GO" id="GO:0005886">
    <property type="term" value="C:plasma membrane"/>
    <property type="evidence" value="ECO:0007669"/>
    <property type="project" value="UniProtKB-SubCell"/>
</dbReference>
<feature type="transmembrane region" description="Helical" evidence="6">
    <location>
        <begin position="225"/>
        <end position="241"/>
    </location>
</feature>
<dbReference type="EMBL" id="NPEX01000030">
    <property type="protein sequence ID" value="RAI44909.1"/>
    <property type="molecule type" value="Genomic_DNA"/>
</dbReference>
<name>A0A327L1S8_9BRAD</name>
<proteinExistence type="inferred from homology"/>
<feature type="transmembrane region" description="Helical" evidence="6">
    <location>
        <begin position="54"/>
        <end position="72"/>
    </location>
</feature>
<keyword evidence="2 6" id="KW-0813">Transport</keyword>
<dbReference type="PROSITE" id="PS50928">
    <property type="entry name" value="ABC_TM1"/>
    <property type="match status" value="1"/>
</dbReference>
<feature type="transmembrane region" description="Helical" evidence="6">
    <location>
        <begin position="197"/>
        <end position="218"/>
    </location>
</feature>
<sequence length="286" mass="29905">MTGPRWTTGVEAAAIRARYPAAFEGTRERIAAAAIVATMLALAGLAVWRLDVSFARLGTGLVQIAAIVGGMFPPTPGTHLAVFMHALGETLAIAFLGTLTGALIALPLGLLAAKTIVPNVFAHFAVRRVLDTIRGVDVLIWALIFINVVGLGPFAGILAIAASDTGSFGKLFSEAIENADRKPVDGVLSTGGSALHAIRWGLVPQVVPVIASQILYYFESNTRSATIIGIVGAGGIGLHLAEQIRVLEWGQVAFLVLLILVTVAIIDLVSSRLRFAIIGRSTVEVG</sequence>
<evidence type="ECO:0000256" key="1">
    <source>
        <dbReference type="ARBA" id="ARBA00004651"/>
    </source>
</evidence>
<reference evidence="8 9" key="1">
    <citation type="submission" date="2017-07" db="EMBL/GenBank/DDBJ databases">
        <title>Draft Genome Sequences of Select Purple Nonsulfur Bacteria.</title>
        <authorList>
            <person name="Lasarre B."/>
            <person name="Mckinlay J.B."/>
        </authorList>
    </citation>
    <scope>NUCLEOTIDE SEQUENCE [LARGE SCALE GENOMIC DNA]</scope>
    <source>
        <strain evidence="8 9">DSM 5909</strain>
    </source>
</reference>
<evidence type="ECO:0000313" key="8">
    <source>
        <dbReference type="EMBL" id="RAI44909.1"/>
    </source>
</evidence>
<evidence type="ECO:0000256" key="6">
    <source>
        <dbReference type="RuleBase" id="RU363032"/>
    </source>
</evidence>
<dbReference type="PANTHER" id="PTHR30043">
    <property type="entry name" value="PHOSPHONATES TRANSPORT SYSTEM PERMEASE PROTEIN"/>
    <property type="match status" value="1"/>
</dbReference>
<dbReference type="SUPFAM" id="SSF161098">
    <property type="entry name" value="MetI-like"/>
    <property type="match status" value="1"/>
</dbReference>
<evidence type="ECO:0000256" key="3">
    <source>
        <dbReference type="ARBA" id="ARBA00022692"/>
    </source>
</evidence>
<dbReference type="Gene3D" id="1.10.3720.10">
    <property type="entry name" value="MetI-like"/>
    <property type="match status" value="1"/>
</dbReference>
<evidence type="ECO:0000256" key="5">
    <source>
        <dbReference type="ARBA" id="ARBA00023136"/>
    </source>
</evidence>
<comment type="similarity">
    <text evidence="6">Belongs to the binding-protein-dependent transport system permease family.</text>
</comment>
<accession>A0A327L1S8</accession>
<dbReference type="GO" id="GO:0015416">
    <property type="term" value="F:ABC-type phosphonate transporter activity"/>
    <property type="evidence" value="ECO:0007669"/>
    <property type="project" value="InterPro"/>
</dbReference>
<keyword evidence="9" id="KW-1185">Reference proteome</keyword>
<dbReference type="NCBIfam" id="TIGR01097">
    <property type="entry name" value="PhnE"/>
    <property type="match status" value="1"/>
</dbReference>
<evidence type="ECO:0000256" key="4">
    <source>
        <dbReference type="ARBA" id="ARBA00022989"/>
    </source>
</evidence>
<protein>
    <submittedName>
        <fullName evidence="8">Phosphonate ABC transporter, permease protein PhnE</fullName>
    </submittedName>
</protein>
<evidence type="ECO:0000259" key="7">
    <source>
        <dbReference type="PROSITE" id="PS50928"/>
    </source>
</evidence>
<dbReference type="InterPro" id="IPR005769">
    <property type="entry name" value="PhnE/PtxC"/>
</dbReference>
<keyword evidence="5 6" id="KW-0472">Membrane</keyword>
<evidence type="ECO:0000256" key="2">
    <source>
        <dbReference type="ARBA" id="ARBA00022448"/>
    </source>
</evidence>
<dbReference type="InterPro" id="IPR035906">
    <property type="entry name" value="MetI-like_sf"/>
</dbReference>